<organism evidence="1 2">
    <name type="scientific">Spiromyces aspiralis</name>
    <dbReference type="NCBI Taxonomy" id="68401"/>
    <lineage>
        <taxon>Eukaryota</taxon>
        <taxon>Fungi</taxon>
        <taxon>Fungi incertae sedis</taxon>
        <taxon>Zoopagomycota</taxon>
        <taxon>Kickxellomycotina</taxon>
        <taxon>Kickxellomycetes</taxon>
        <taxon>Kickxellales</taxon>
        <taxon>Kickxellaceae</taxon>
        <taxon>Spiromyces</taxon>
    </lineage>
</organism>
<dbReference type="Proteomes" id="UP001145114">
    <property type="component" value="Unassembled WGS sequence"/>
</dbReference>
<sequence length="619" mass="68799">MQVHQRRGDEAEGKVPCLGQQGFVDHVLESKEECESLAATVHMWLQSAATSEQARPTTKGDTSARKLVAGLTRLVTMIEAEKQFLDKASAPIRMLHSMLLESGHISAANVKSSNLPYFRAVCHCLSQCADIRGVFETFSYNEGKKRVRVDVVTESGTTWIKVSTKRVRDYWAQLVVLEAEDEEDEDADSDGETRRGVVHHTIYGPAWPPRKRVTEQLGIIKTGQALVRAAKVNPICYRVPRVIITFQDDDKIFGSSSGAECRLNGEEQKFVEYTRMLRDQIVEVLSEHGVGVKFVGGKAERRVGLLSSLSLGAANAATAATGRDGGGSGDGDDEVVGRQNNRESSGGSMTDALLLDVTTLCVLTSSLTHAYRHLPDPSIFDIKPLRFQTEQEQRHPMLPFLARLFAGRRLFTTASAAERLFSIAYVVGGRDERRRCHALLGQPAPASSVIIGPFMAALERKYADSAEDRQASSKQEGELWAEWMRIAEGAAAPWVEIVDDEPSWRMQEFYRQYHEVCCNSRTSWTGRSEELEEEKEKEKEKESGSTNRHRRLTELHRDVFGTADARRWTLVTANTKTARLLSDSGAMAGLSVLLHQPRSLAEARMTRRADCTAIKEAMA</sequence>
<evidence type="ECO:0000313" key="1">
    <source>
        <dbReference type="EMBL" id="KAJ1674985.1"/>
    </source>
</evidence>
<gene>
    <name evidence="1" type="ORF">EV182_002168</name>
</gene>
<protein>
    <submittedName>
        <fullName evidence="1">Uncharacterized protein</fullName>
    </submittedName>
</protein>
<accession>A0ACC1HG39</accession>
<keyword evidence="2" id="KW-1185">Reference proteome</keyword>
<dbReference type="EMBL" id="JAMZIH010005558">
    <property type="protein sequence ID" value="KAJ1674985.1"/>
    <property type="molecule type" value="Genomic_DNA"/>
</dbReference>
<proteinExistence type="predicted"/>
<name>A0ACC1HG39_9FUNG</name>
<comment type="caution">
    <text evidence="1">The sequence shown here is derived from an EMBL/GenBank/DDBJ whole genome shotgun (WGS) entry which is preliminary data.</text>
</comment>
<evidence type="ECO:0000313" key="2">
    <source>
        <dbReference type="Proteomes" id="UP001145114"/>
    </source>
</evidence>
<reference evidence="1" key="1">
    <citation type="submission" date="2022-06" db="EMBL/GenBank/DDBJ databases">
        <title>Phylogenomic reconstructions and comparative analyses of Kickxellomycotina fungi.</title>
        <authorList>
            <person name="Reynolds N.K."/>
            <person name="Stajich J.E."/>
            <person name="Barry K."/>
            <person name="Grigoriev I.V."/>
            <person name="Crous P."/>
            <person name="Smith M.E."/>
        </authorList>
    </citation>
    <scope>NUCLEOTIDE SEQUENCE</scope>
    <source>
        <strain evidence="1">RSA 2271</strain>
    </source>
</reference>